<evidence type="ECO:0000313" key="8">
    <source>
        <dbReference type="Proteomes" id="UP001492380"/>
    </source>
</evidence>
<organism evidence="7 8">
    <name type="scientific">Phyllosticta capitalensis</name>
    <dbReference type="NCBI Taxonomy" id="121624"/>
    <lineage>
        <taxon>Eukaryota</taxon>
        <taxon>Fungi</taxon>
        <taxon>Dikarya</taxon>
        <taxon>Ascomycota</taxon>
        <taxon>Pezizomycotina</taxon>
        <taxon>Dothideomycetes</taxon>
        <taxon>Dothideomycetes incertae sedis</taxon>
        <taxon>Botryosphaeriales</taxon>
        <taxon>Phyllostictaceae</taxon>
        <taxon>Phyllosticta</taxon>
    </lineage>
</organism>
<protein>
    <submittedName>
        <fullName evidence="7">Heme-containing dehydratase protein</fullName>
    </submittedName>
</protein>
<dbReference type="InterPro" id="IPR025702">
    <property type="entry name" value="OXD"/>
</dbReference>
<name>A0ABR1YM70_9PEZI</name>
<keyword evidence="2" id="KW-0349">Heme</keyword>
<evidence type="ECO:0000256" key="6">
    <source>
        <dbReference type="SAM" id="MobiDB-lite"/>
    </source>
</evidence>
<evidence type="ECO:0000256" key="3">
    <source>
        <dbReference type="ARBA" id="ARBA00022723"/>
    </source>
</evidence>
<evidence type="ECO:0000256" key="2">
    <source>
        <dbReference type="ARBA" id="ARBA00022617"/>
    </source>
</evidence>
<accession>A0ABR1YM70</accession>
<evidence type="ECO:0000256" key="4">
    <source>
        <dbReference type="ARBA" id="ARBA00023004"/>
    </source>
</evidence>
<evidence type="ECO:0000256" key="5">
    <source>
        <dbReference type="ARBA" id="ARBA00023239"/>
    </source>
</evidence>
<dbReference type="Pfam" id="PF13816">
    <property type="entry name" value="Dehydratase_hem"/>
    <property type="match status" value="1"/>
</dbReference>
<reference evidence="7 8" key="1">
    <citation type="submission" date="2024-04" db="EMBL/GenBank/DDBJ databases">
        <title>Phyllosticta paracitricarpa is synonymous to the EU quarantine fungus P. citricarpa based on phylogenomic analyses.</title>
        <authorList>
            <consortium name="Lawrence Berkeley National Laboratory"/>
            <person name="Van Ingen-Buijs V.A."/>
            <person name="Van Westerhoven A.C."/>
            <person name="Haridas S."/>
            <person name="Skiadas P."/>
            <person name="Martin F."/>
            <person name="Groenewald J.Z."/>
            <person name="Crous P.W."/>
            <person name="Seidl M.F."/>
        </authorList>
    </citation>
    <scope>NUCLEOTIDE SEQUENCE [LARGE SCALE GENOMIC DNA]</scope>
    <source>
        <strain evidence="7 8">CBS 123374</strain>
    </source>
</reference>
<gene>
    <name evidence="7" type="ORF">HDK90DRAFT_487114</name>
</gene>
<keyword evidence="3" id="KW-0479">Metal-binding</keyword>
<comment type="cofactor">
    <cofactor evidence="1">
        <name>heme b</name>
        <dbReference type="ChEBI" id="CHEBI:60344"/>
    </cofactor>
</comment>
<dbReference type="Proteomes" id="UP001492380">
    <property type="component" value="Unassembled WGS sequence"/>
</dbReference>
<evidence type="ECO:0000256" key="1">
    <source>
        <dbReference type="ARBA" id="ARBA00001970"/>
    </source>
</evidence>
<keyword evidence="4" id="KW-0408">Iron</keyword>
<feature type="region of interest" description="Disordered" evidence="6">
    <location>
        <begin position="153"/>
        <end position="173"/>
    </location>
</feature>
<proteinExistence type="predicted"/>
<keyword evidence="5" id="KW-0456">Lyase</keyword>
<dbReference type="EMBL" id="JBBWRZ010000006">
    <property type="protein sequence ID" value="KAK8233595.1"/>
    <property type="molecule type" value="Genomic_DNA"/>
</dbReference>
<comment type="caution">
    <text evidence="7">The sequence shown here is derived from an EMBL/GenBank/DDBJ whole genome shotgun (WGS) entry which is preliminary data.</text>
</comment>
<keyword evidence="8" id="KW-1185">Reference proteome</keyword>
<evidence type="ECO:0000313" key="7">
    <source>
        <dbReference type="EMBL" id="KAK8233595.1"/>
    </source>
</evidence>
<sequence>MFGVGFPSDEPVVCAVFGIQYQGETPTKEKAALIDAFDNLIQPSASYIDNILQEGQKHQRGWTTRIWLSYWTSKSHFSTWWDSPEVSAFWSSLRSDDAGVYREVMTISPRRTQFGTNKETLSGLANVGHLVPNTTTVFYWGCYRDRYQEASPDNRMNSSLEEAPSPAQLSGTNIIRPGRVHMTRFPENLCFLVEGQDHSAIVPEEKSHWMERFDDAVTTWMADLRDAGPKAGVLDARFCYEPGSGRYRENCSSKEEDPRSSLASLSYRRKVQIFWFLDHRHLEKIGRSNKGHSALRGNFIESYCPAGPMGNIGQLMLWVESSILKADEIDAEYVGCLDGTGFTAFMEHPAFKM</sequence>